<reference evidence="2 3" key="1">
    <citation type="submission" date="2023-04" db="EMBL/GenBank/DDBJ databases">
        <title>Genome sequence of Halobacillus naozhouensis KACC 21980.</title>
        <authorList>
            <person name="Kim S."/>
            <person name="Heo J."/>
            <person name="Kwon S.-W."/>
        </authorList>
    </citation>
    <scope>NUCLEOTIDE SEQUENCE [LARGE SCALE GENOMIC DNA]</scope>
    <source>
        <strain evidence="2 3">KCTC 13234</strain>
    </source>
</reference>
<evidence type="ECO:0000259" key="1">
    <source>
        <dbReference type="Pfam" id="PF00561"/>
    </source>
</evidence>
<keyword evidence="2" id="KW-0378">Hydrolase</keyword>
<dbReference type="Gene3D" id="3.40.50.1820">
    <property type="entry name" value="alpha/beta hydrolase"/>
    <property type="match status" value="1"/>
</dbReference>
<sequence>MAATLFDTAKGTVEFSYEGTGPTILLLKGGHCSRDTDLSHRSLMYEGFSLLTISRPGYDLTDVSAGRTATDFAETIVDILDHLHIEKVSVIAISSAGPTGIALAASYPDRVEKLVMEAAVTAPWEFGTKMRANLLFGRGEKATWGTIKLLLKVCPDMVMKKILASLTTEEADDLYSRLSLNDRRFIYNMLADSQSGHGFLLDIKHDLADMSKIQAPILGMYARKDKSVPYSQAILLKSNTQNCEIYDAPADSHLIWIGPEAPNVWAKRLEFLSH</sequence>
<dbReference type="PANTHER" id="PTHR43798">
    <property type="entry name" value="MONOACYLGLYCEROL LIPASE"/>
    <property type="match status" value="1"/>
</dbReference>
<dbReference type="Proteomes" id="UP001221597">
    <property type="component" value="Chromosome"/>
</dbReference>
<dbReference type="InterPro" id="IPR029058">
    <property type="entry name" value="AB_hydrolase_fold"/>
</dbReference>
<evidence type="ECO:0000313" key="2">
    <source>
        <dbReference type="EMBL" id="WFT76031.1"/>
    </source>
</evidence>
<accession>A0ABY8J502</accession>
<dbReference type="RefSeq" id="WP_283077989.1">
    <property type="nucleotide sequence ID" value="NZ_CP121671.1"/>
</dbReference>
<dbReference type="GO" id="GO:0016787">
    <property type="term" value="F:hydrolase activity"/>
    <property type="evidence" value="ECO:0007669"/>
    <property type="project" value="UniProtKB-KW"/>
</dbReference>
<dbReference type="PRINTS" id="PR00111">
    <property type="entry name" value="ABHYDROLASE"/>
</dbReference>
<dbReference type="SUPFAM" id="SSF53474">
    <property type="entry name" value="alpha/beta-Hydrolases"/>
    <property type="match status" value="1"/>
</dbReference>
<dbReference type="Pfam" id="PF00561">
    <property type="entry name" value="Abhydrolase_1"/>
    <property type="match status" value="1"/>
</dbReference>
<feature type="domain" description="AB hydrolase-1" evidence="1">
    <location>
        <begin position="41"/>
        <end position="142"/>
    </location>
</feature>
<name>A0ABY8J502_9BACI</name>
<gene>
    <name evidence="2" type="ORF">P9989_06615</name>
</gene>
<organism evidence="2 3">
    <name type="scientific">Halobacillus naozhouensis</name>
    <dbReference type="NCBI Taxonomy" id="554880"/>
    <lineage>
        <taxon>Bacteria</taxon>
        <taxon>Bacillati</taxon>
        <taxon>Bacillota</taxon>
        <taxon>Bacilli</taxon>
        <taxon>Bacillales</taxon>
        <taxon>Bacillaceae</taxon>
        <taxon>Halobacillus</taxon>
    </lineage>
</organism>
<dbReference type="InterPro" id="IPR000073">
    <property type="entry name" value="AB_hydrolase_1"/>
</dbReference>
<evidence type="ECO:0000313" key="3">
    <source>
        <dbReference type="Proteomes" id="UP001221597"/>
    </source>
</evidence>
<dbReference type="EMBL" id="CP121671">
    <property type="protein sequence ID" value="WFT76031.1"/>
    <property type="molecule type" value="Genomic_DNA"/>
</dbReference>
<keyword evidence="3" id="KW-1185">Reference proteome</keyword>
<dbReference type="InterPro" id="IPR050266">
    <property type="entry name" value="AB_hydrolase_sf"/>
</dbReference>
<protein>
    <submittedName>
        <fullName evidence="2">Alpha/beta hydrolase</fullName>
    </submittedName>
</protein>
<proteinExistence type="predicted"/>